<evidence type="ECO:0000313" key="4">
    <source>
        <dbReference type="Proteomes" id="UP000252519"/>
    </source>
</evidence>
<evidence type="ECO:0000259" key="2">
    <source>
        <dbReference type="Pfam" id="PF05970"/>
    </source>
</evidence>
<keyword evidence="1" id="KW-0233">DNA recombination</keyword>
<dbReference type="Gene3D" id="3.40.50.300">
    <property type="entry name" value="P-loop containing nucleotide triphosphate hydrolases"/>
    <property type="match status" value="1"/>
</dbReference>
<keyword evidence="1" id="KW-0067">ATP-binding</keyword>
<comment type="catalytic activity">
    <reaction evidence="1">
        <text>ATP + H2O = ADP + phosphate + H(+)</text>
        <dbReference type="Rhea" id="RHEA:13065"/>
        <dbReference type="ChEBI" id="CHEBI:15377"/>
        <dbReference type="ChEBI" id="CHEBI:15378"/>
        <dbReference type="ChEBI" id="CHEBI:30616"/>
        <dbReference type="ChEBI" id="CHEBI:43474"/>
        <dbReference type="ChEBI" id="CHEBI:456216"/>
        <dbReference type="EC" id="5.6.2.3"/>
    </reaction>
</comment>
<evidence type="ECO:0000256" key="1">
    <source>
        <dbReference type="RuleBase" id="RU363044"/>
    </source>
</evidence>
<keyword evidence="1" id="KW-0347">Helicase</keyword>
<dbReference type="InterPro" id="IPR027417">
    <property type="entry name" value="P-loop_NTPase"/>
</dbReference>
<keyword evidence="1" id="KW-0378">Hydrolase</keyword>
<keyword evidence="1" id="KW-0227">DNA damage</keyword>
<proteinExistence type="inferred from homology"/>
<dbReference type="GO" id="GO:0043139">
    <property type="term" value="F:5'-3' DNA helicase activity"/>
    <property type="evidence" value="ECO:0007669"/>
    <property type="project" value="UniProtKB-EC"/>
</dbReference>
<keyword evidence="4" id="KW-1185">Reference proteome</keyword>
<comment type="similarity">
    <text evidence="1">Belongs to the helicase family.</text>
</comment>
<evidence type="ECO:0000313" key="3">
    <source>
        <dbReference type="EMBL" id="RCN30638.1"/>
    </source>
</evidence>
<dbReference type="EC" id="5.6.2.3" evidence="1"/>
<dbReference type="GO" id="GO:0000723">
    <property type="term" value="P:telomere maintenance"/>
    <property type="evidence" value="ECO:0007669"/>
    <property type="project" value="InterPro"/>
</dbReference>
<name>A0A368FGE8_ANCCA</name>
<dbReference type="OrthoDB" id="5854156at2759"/>
<dbReference type="Pfam" id="PF05970">
    <property type="entry name" value="PIF1"/>
    <property type="match status" value="1"/>
</dbReference>
<reference evidence="3 4" key="1">
    <citation type="submission" date="2014-10" db="EMBL/GenBank/DDBJ databases">
        <title>Draft genome of the hookworm Ancylostoma caninum.</title>
        <authorList>
            <person name="Mitreva M."/>
        </authorList>
    </citation>
    <scope>NUCLEOTIDE SEQUENCE [LARGE SCALE GENOMIC DNA]</scope>
    <source>
        <strain evidence="3 4">Baltimore</strain>
    </source>
</reference>
<dbReference type="PANTHER" id="PTHR10492">
    <property type="match status" value="1"/>
</dbReference>
<comment type="caution">
    <text evidence="3">The sequence shown here is derived from an EMBL/GenBank/DDBJ whole genome shotgun (WGS) entry which is preliminary data.</text>
</comment>
<sequence>MTRQEKEARALAEVNEFIRDEASMIPRNALETVDELLRDIMQNDQPFGGKMMVLGGDFGQVLSVVQRGDRADVVNSCIKKSVLWSQFIILELISDVRATGADREWIDFLLKLAVALKTTRTEGFHYRTKQCARAP</sequence>
<dbReference type="AlphaFoldDB" id="A0A368FGE8"/>
<keyword evidence="1" id="KW-0234">DNA repair</keyword>
<dbReference type="Proteomes" id="UP000252519">
    <property type="component" value="Unassembled WGS sequence"/>
</dbReference>
<dbReference type="GO" id="GO:0006310">
    <property type="term" value="P:DNA recombination"/>
    <property type="evidence" value="ECO:0007669"/>
    <property type="project" value="UniProtKB-KW"/>
</dbReference>
<feature type="domain" description="DNA helicase Pif1-like DEAD-box helicase" evidence="2">
    <location>
        <begin position="2"/>
        <end position="101"/>
    </location>
</feature>
<comment type="cofactor">
    <cofactor evidence="1">
        <name>Mg(2+)</name>
        <dbReference type="ChEBI" id="CHEBI:18420"/>
    </cofactor>
</comment>
<protein>
    <recommendedName>
        <fullName evidence="1">ATP-dependent DNA helicase</fullName>
        <ecNumber evidence="1">5.6.2.3</ecNumber>
    </recommendedName>
</protein>
<dbReference type="STRING" id="29170.A0A368FGE8"/>
<gene>
    <name evidence="3" type="ORF">ANCCAN_23589</name>
</gene>
<organism evidence="3 4">
    <name type="scientific">Ancylostoma caninum</name>
    <name type="common">Dog hookworm</name>
    <dbReference type="NCBI Taxonomy" id="29170"/>
    <lineage>
        <taxon>Eukaryota</taxon>
        <taxon>Metazoa</taxon>
        <taxon>Ecdysozoa</taxon>
        <taxon>Nematoda</taxon>
        <taxon>Chromadorea</taxon>
        <taxon>Rhabditida</taxon>
        <taxon>Rhabditina</taxon>
        <taxon>Rhabditomorpha</taxon>
        <taxon>Strongyloidea</taxon>
        <taxon>Ancylostomatidae</taxon>
        <taxon>Ancylostomatinae</taxon>
        <taxon>Ancylostoma</taxon>
    </lineage>
</organism>
<accession>A0A368FGE8</accession>
<dbReference type="GO" id="GO:0005524">
    <property type="term" value="F:ATP binding"/>
    <property type="evidence" value="ECO:0007669"/>
    <property type="project" value="UniProtKB-KW"/>
</dbReference>
<dbReference type="EMBL" id="JOJR01001507">
    <property type="protein sequence ID" value="RCN30638.1"/>
    <property type="molecule type" value="Genomic_DNA"/>
</dbReference>
<dbReference type="InterPro" id="IPR010285">
    <property type="entry name" value="DNA_helicase_pif1-like_DEAD"/>
</dbReference>
<keyword evidence="1" id="KW-0547">Nucleotide-binding</keyword>
<dbReference type="PANTHER" id="PTHR10492:SF57">
    <property type="entry name" value="ATP-DEPENDENT DNA HELICASE"/>
    <property type="match status" value="1"/>
</dbReference>
<dbReference type="GO" id="GO:0016887">
    <property type="term" value="F:ATP hydrolysis activity"/>
    <property type="evidence" value="ECO:0007669"/>
    <property type="project" value="RHEA"/>
</dbReference>
<dbReference type="GO" id="GO:0006281">
    <property type="term" value="P:DNA repair"/>
    <property type="evidence" value="ECO:0007669"/>
    <property type="project" value="UniProtKB-KW"/>
</dbReference>